<keyword evidence="2 11" id="KW-0547">Nucleotide-binding</keyword>
<dbReference type="STRING" id="736.B0184_09290"/>
<evidence type="ECO:0000256" key="10">
    <source>
        <dbReference type="ARBA" id="ARBA00023204"/>
    </source>
</evidence>
<keyword evidence="6 13" id="KW-0862">Zinc</keyword>
<keyword evidence="3 11" id="KW-0227">DNA damage</keyword>
<evidence type="ECO:0000313" key="15">
    <source>
        <dbReference type="EMBL" id="RDF09362.1"/>
    </source>
</evidence>
<dbReference type="FunFam" id="3.40.50.300:FF:000050">
    <property type="entry name" value="DNA repair protein RadA"/>
    <property type="match status" value="1"/>
</dbReference>
<dbReference type="GO" id="GO:0005829">
    <property type="term" value="C:cytosol"/>
    <property type="evidence" value="ECO:0007669"/>
    <property type="project" value="TreeGrafter"/>
</dbReference>
<dbReference type="InterPro" id="IPR041166">
    <property type="entry name" value="Rubredoxin_2"/>
</dbReference>
<dbReference type="SUPFAM" id="SSF52540">
    <property type="entry name" value="P-loop containing nucleoside triphosphate hydrolases"/>
    <property type="match status" value="1"/>
</dbReference>
<dbReference type="GO" id="GO:0016787">
    <property type="term" value="F:hydrolase activity"/>
    <property type="evidence" value="ECO:0007669"/>
    <property type="project" value="UniProtKB-KW"/>
</dbReference>
<dbReference type="NCBIfam" id="TIGR00416">
    <property type="entry name" value="sms"/>
    <property type="match status" value="1"/>
</dbReference>
<comment type="function">
    <text evidence="11">Plays a role in repairing double-strand DNA breaks, probably involving stabilizing or processing branched DNA or blocked replication forks.</text>
</comment>
<keyword evidence="8 11" id="KW-0346">Stress response</keyword>
<dbReference type="HAMAP" id="MF_01498">
    <property type="entry name" value="RadA_bact"/>
    <property type="match status" value="1"/>
</dbReference>
<dbReference type="AlphaFoldDB" id="A0A369ZRI2"/>
<reference evidence="15 16" key="1">
    <citation type="submission" date="2018-05" db="EMBL/GenBank/DDBJ databases">
        <title>Draft Genome Sequences for a Diverse set of 7 Haemophilus Species.</title>
        <authorList>
            <person name="Nichols M."/>
            <person name="Topaz N."/>
            <person name="Wang X."/>
            <person name="Wang X."/>
            <person name="Boxrud D."/>
        </authorList>
    </citation>
    <scope>NUCLEOTIDE SEQUENCE [LARGE SCALE GENOMIC DNA]</scope>
    <source>
        <strain evidence="15 16">C2014016342</strain>
    </source>
</reference>
<dbReference type="EMBL" id="QEQF01000007">
    <property type="protein sequence ID" value="RDF09362.1"/>
    <property type="molecule type" value="Genomic_DNA"/>
</dbReference>
<dbReference type="Proteomes" id="UP000253945">
    <property type="component" value="Unassembled WGS sequence"/>
</dbReference>
<dbReference type="PRINTS" id="PR01874">
    <property type="entry name" value="DNAREPAIRADA"/>
</dbReference>
<dbReference type="InterPro" id="IPR020568">
    <property type="entry name" value="Ribosomal_Su5_D2-typ_SF"/>
</dbReference>
<dbReference type="GO" id="GO:0000725">
    <property type="term" value="P:recombinational repair"/>
    <property type="evidence" value="ECO:0007669"/>
    <property type="project" value="UniProtKB-UniRule"/>
</dbReference>
<dbReference type="FunFam" id="3.30.230.10:FF:000011">
    <property type="entry name" value="DNA repair protein RadA"/>
    <property type="match status" value="1"/>
</dbReference>
<dbReference type="PROSITE" id="PS50162">
    <property type="entry name" value="RECA_2"/>
    <property type="match status" value="1"/>
</dbReference>
<evidence type="ECO:0000256" key="9">
    <source>
        <dbReference type="ARBA" id="ARBA00023125"/>
    </source>
</evidence>
<dbReference type="Pfam" id="PF18073">
    <property type="entry name" value="Zn_ribbon_LapB"/>
    <property type="match status" value="1"/>
</dbReference>
<comment type="domain">
    <text evidence="11">The middle region has homology to RecA with ATPase motifs including the RadA KNRFG motif, while the C-terminus is homologous to Lon protease.</text>
</comment>
<dbReference type="Gene3D" id="3.30.230.10">
    <property type="match status" value="1"/>
</dbReference>
<dbReference type="Pfam" id="PF13541">
    <property type="entry name" value="ChlI"/>
    <property type="match status" value="1"/>
</dbReference>
<proteinExistence type="inferred from homology"/>
<dbReference type="PANTHER" id="PTHR32472:SF10">
    <property type="entry name" value="DNA REPAIR PROTEIN RADA-LIKE PROTEIN"/>
    <property type="match status" value="1"/>
</dbReference>
<evidence type="ECO:0000256" key="3">
    <source>
        <dbReference type="ARBA" id="ARBA00022763"/>
    </source>
</evidence>
<evidence type="ECO:0000256" key="2">
    <source>
        <dbReference type="ARBA" id="ARBA00022741"/>
    </source>
</evidence>
<dbReference type="Gene3D" id="3.40.50.300">
    <property type="entry name" value="P-loop containing nucleotide triphosphate hydrolases"/>
    <property type="match status" value="1"/>
</dbReference>
<evidence type="ECO:0000256" key="13">
    <source>
        <dbReference type="RuleBase" id="RU003555"/>
    </source>
</evidence>
<evidence type="ECO:0000313" key="16">
    <source>
        <dbReference type="Proteomes" id="UP000253945"/>
    </source>
</evidence>
<dbReference type="GO" id="GO:0003684">
    <property type="term" value="F:damaged DNA binding"/>
    <property type="evidence" value="ECO:0007669"/>
    <property type="project" value="InterPro"/>
</dbReference>
<dbReference type="SUPFAM" id="SSF54211">
    <property type="entry name" value="Ribosomal protein S5 domain 2-like"/>
    <property type="match status" value="1"/>
</dbReference>
<name>A0A369ZRI2_9PAST</name>
<protein>
    <recommendedName>
        <fullName evidence="11 12">DNA repair protein RadA</fullName>
    </recommendedName>
</protein>
<organism evidence="15 16">
    <name type="scientific">Haemophilus paraphrohaemolyticus</name>
    <dbReference type="NCBI Taxonomy" id="736"/>
    <lineage>
        <taxon>Bacteria</taxon>
        <taxon>Pseudomonadati</taxon>
        <taxon>Pseudomonadota</taxon>
        <taxon>Gammaproteobacteria</taxon>
        <taxon>Pasteurellales</taxon>
        <taxon>Pasteurellaceae</taxon>
        <taxon>Haemophilus</taxon>
    </lineage>
</organism>
<evidence type="ECO:0000256" key="5">
    <source>
        <dbReference type="ARBA" id="ARBA00022801"/>
    </source>
</evidence>
<gene>
    <name evidence="11" type="primary">radA</name>
    <name evidence="15" type="ORF">DPV92_07480</name>
</gene>
<dbReference type="PANTHER" id="PTHR32472">
    <property type="entry name" value="DNA REPAIR PROTEIN RADA"/>
    <property type="match status" value="1"/>
</dbReference>
<keyword evidence="10 11" id="KW-0234">DNA repair</keyword>
<dbReference type="InterPro" id="IPR027417">
    <property type="entry name" value="P-loop_NTPase"/>
</dbReference>
<sequence>MAKAPKTAYVCSDCGAEYSKWMGQCKECYAWNTISEIRLVSAKENKKNDRFSGYAGETSGKVQALSEISLQEVPRFSSGFNELDRVLGGGVVPGSAILIGGHPGAGKSTLLLQMMCGLSKEIPTLYVTGEESLQQVAMRANRLGLPTEHLKMLSETSVEHICNIADQEKPQIMVIDSIQVMHLSDIQSSPGSVSQVRECASFLTRYAKTRQVAIIMVGHVTKDGTLAGPKVLEHAIDASLLLEGESDSRYRTLRSQKNRFGAVNELGVFAMTEQGLREVKNPSAIFLSRSEEQVSGSSVVVLWEGTRPLLVEIQALVDHSMLANPRRVAVGLDHNRLSLLLAVLHRHGGLQMSDQDVFVNVVGGVKVTETSADLALILALISSFRNRPLPHDLVIFGEVGLAGEIRPVPSGQERISEAAKHGFKRAIVPFGNMPKKAIKGMEVFGVKKLSDALDILGNL</sequence>
<keyword evidence="9 11" id="KW-0238">DNA-binding</keyword>
<keyword evidence="16" id="KW-1185">Reference proteome</keyword>
<comment type="similarity">
    <text evidence="11 13">Belongs to the RecA family. RadA subfamily.</text>
</comment>
<dbReference type="CDD" id="cd01121">
    <property type="entry name" value="RadA_SMS_N"/>
    <property type="match status" value="1"/>
</dbReference>
<dbReference type="GO" id="GO:0008270">
    <property type="term" value="F:zinc ion binding"/>
    <property type="evidence" value="ECO:0007669"/>
    <property type="project" value="UniProtKB-KW"/>
</dbReference>
<dbReference type="GO" id="GO:0140664">
    <property type="term" value="F:ATP-dependent DNA damage sensor activity"/>
    <property type="evidence" value="ECO:0007669"/>
    <property type="project" value="InterPro"/>
</dbReference>
<keyword evidence="7 11" id="KW-0067">ATP-binding</keyword>
<evidence type="ECO:0000256" key="6">
    <source>
        <dbReference type="ARBA" id="ARBA00022833"/>
    </source>
</evidence>
<dbReference type="InterPro" id="IPR004504">
    <property type="entry name" value="DNA_repair_RadA"/>
</dbReference>
<dbReference type="Pfam" id="PF13481">
    <property type="entry name" value="AAA_25"/>
    <property type="match status" value="1"/>
</dbReference>
<evidence type="ECO:0000256" key="1">
    <source>
        <dbReference type="ARBA" id="ARBA00022723"/>
    </source>
</evidence>
<accession>A0A369ZRI2</accession>
<dbReference type="SMART" id="SM00382">
    <property type="entry name" value="AAA"/>
    <property type="match status" value="1"/>
</dbReference>
<dbReference type="InterPro" id="IPR020588">
    <property type="entry name" value="RecA_ATP-bd"/>
</dbReference>
<dbReference type="RefSeq" id="WP_111354334.1">
    <property type="nucleotide sequence ID" value="NZ_QEQF01000007.1"/>
</dbReference>
<comment type="caution">
    <text evidence="15">The sequence shown here is derived from an EMBL/GenBank/DDBJ whole genome shotgun (WGS) entry which is preliminary data.</text>
</comment>
<evidence type="ECO:0000256" key="11">
    <source>
        <dbReference type="HAMAP-Rule" id="MF_01498"/>
    </source>
</evidence>
<keyword evidence="5" id="KW-0378">Hydrolase</keyword>
<feature type="binding site" evidence="11">
    <location>
        <begin position="101"/>
        <end position="108"/>
    </location>
    <ligand>
        <name>ATP</name>
        <dbReference type="ChEBI" id="CHEBI:30616"/>
    </ligand>
</feature>
<evidence type="ECO:0000256" key="7">
    <source>
        <dbReference type="ARBA" id="ARBA00022840"/>
    </source>
</evidence>
<feature type="domain" description="RecA family profile 1" evidence="14">
    <location>
        <begin position="72"/>
        <end position="220"/>
    </location>
</feature>
<evidence type="ECO:0000256" key="4">
    <source>
        <dbReference type="ARBA" id="ARBA00022771"/>
    </source>
</evidence>
<feature type="region of interest" description="Lon-protease-like" evidence="11">
    <location>
        <begin position="356"/>
        <end position="459"/>
    </location>
</feature>
<feature type="short sequence motif" description="RadA KNRFG motif" evidence="11">
    <location>
        <begin position="257"/>
        <end position="261"/>
    </location>
</feature>
<evidence type="ECO:0000259" key="14">
    <source>
        <dbReference type="PROSITE" id="PS50162"/>
    </source>
</evidence>
<keyword evidence="4 13" id="KW-0863">Zinc-finger</keyword>
<dbReference type="InterPro" id="IPR014721">
    <property type="entry name" value="Ribsml_uS5_D2-typ_fold_subgr"/>
</dbReference>
<evidence type="ECO:0000256" key="12">
    <source>
        <dbReference type="NCBIfam" id="TIGR00416"/>
    </source>
</evidence>
<dbReference type="GO" id="GO:0005524">
    <property type="term" value="F:ATP binding"/>
    <property type="evidence" value="ECO:0007669"/>
    <property type="project" value="UniProtKB-UniRule"/>
</dbReference>
<keyword evidence="1 11" id="KW-0479">Metal-binding</keyword>
<comment type="function">
    <text evidence="13">DNA-dependent ATPase involved in processing of recombination intermediates, plays a role in repairing DNA breaks. Stimulates the branch migration of RecA-mediated strand transfer reactions, allowing the 3' invading strand to extend heteroduplex DNA faster. Binds ssDNA in the presence of ADP but not other nucleotides, has ATPase activity that is stimulated by ssDNA and various branched DNA structures, but inhibited by SSB. Does not have RecA's homology-searching function.</text>
</comment>
<dbReference type="InterPro" id="IPR003593">
    <property type="entry name" value="AAA+_ATPase"/>
</dbReference>
<evidence type="ECO:0000256" key="8">
    <source>
        <dbReference type="ARBA" id="ARBA00023016"/>
    </source>
</evidence>